<sequence length="218" mass="23698">MRCGLCTSPPKFIFESAISRKEPTKNTMLPSLSDRWGATLQVLLPSTSEPGSVSARRNALVELKKIDAVCISSSGKGSQTRYAVEVAVGDSSPTACSGLSVTATEHVARTEREQSDFKEVANELHDIVNSAHSGKRCELCSAILTWYVFGENPDGVRLMFISKERIARKLTTFLEELLATTLKFSSDEVSLACCSGQIFIPQAVHKFMFNPPTACDAS</sequence>
<name>A0ABD3FTM0_9STRA</name>
<proteinExistence type="predicted"/>
<dbReference type="AlphaFoldDB" id="A0ABD3FTM0"/>
<dbReference type="EMBL" id="JBIMZQ010000007">
    <property type="protein sequence ID" value="KAL3670103.1"/>
    <property type="molecule type" value="Genomic_DNA"/>
</dbReference>
<comment type="caution">
    <text evidence="1">The sequence shown here is derived from an EMBL/GenBank/DDBJ whole genome shotgun (WGS) entry which is preliminary data.</text>
</comment>
<organism evidence="1 2">
    <name type="scientific">Phytophthora oleae</name>
    <dbReference type="NCBI Taxonomy" id="2107226"/>
    <lineage>
        <taxon>Eukaryota</taxon>
        <taxon>Sar</taxon>
        <taxon>Stramenopiles</taxon>
        <taxon>Oomycota</taxon>
        <taxon>Peronosporomycetes</taxon>
        <taxon>Peronosporales</taxon>
        <taxon>Peronosporaceae</taxon>
        <taxon>Phytophthora</taxon>
    </lineage>
</organism>
<gene>
    <name evidence="1" type="ORF">V7S43_004419</name>
</gene>
<protein>
    <submittedName>
        <fullName evidence="1">Uncharacterized protein</fullName>
    </submittedName>
</protein>
<keyword evidence="2" id="KW-1185">Reference proteome</keyword>
<evidence type="ECO:0000313" key="1">
    <source>
        <dbReference type="EMBL" id="KAL3670103.1"/>
    </source>
</evidence>
<accession>A0ABD3FTM0</accession>
<evidence type="ECO:0000313" key="2">
    <source>
        <dbReference type="Proteomes" id="UP001632037"/>
    </source>
</evidence>
<reference evidence="1 2" key="1">
    <citation type="submission" date="2024-09" db="EMBL/GenBank/DDBJ databases">
        <title>Genome sequencing and assembly of Phytophthora oleae, isolate VK10A, causative agent of rot of olive drupes.</title>
        <authorList>
            <person name="Conti Taguali S."/>
            <person name="Riolo M."/>
            <person name="La Spada F."/>
            <person name="Cacciola S.O."/>
            <person name="Dionisio G."/>
        </authorList>
    </citation>
    <scope>NUCLEOTIDE SEQUENCE [LARGE SCALE GENOMIC DNA]</scope>
    <source>
        <strain evidence="1 2">VK10A</strain>
    </source>
</reference>
<dbReference type="Proteomes" id="UP001632037">
    <property type="component" value="Unassembled WGS sequence"/>
</dbReference>